<dbReference type="PANTHER" id="PTHR10151:SF120">
    <property type="entry name" value="BIS(5'-ADENOSYL)-TRIPHOSPHATASE"/>
    <property type="match status" value="1"/>
</dbReference>
<evidence type="ECO:0000313" key="3">
    <source>
        <dbReference type="EMBL" id="TXF91488.1"/>
    </source>
</evidence>
<dbReference type="EMBL" id="VOXD01000002">
    <property type="protein sequence ID" value="TXF91488.1"/>
    <property type="molecule type" value="Genomic_DNA"/>
</dbReference>
<evidence type="ECO:0000259" key="2">
    <source>
        <dbReference type="Pfam" id="PF18962"/>
    </source>
</evidence>
<keyword evidence="1" id="KW-0732">Signal</keyword>
<dbReference type="AlphaFoldDB" id="A0A5C7FXI0"/>
<protein>
    <submittedName>
        <fullName evidence="3">T9SS type A sorting domain-containing protein</fullName>
    </submittedName>
</protein>
<dbReference type="Pfam" id="PF18962">
    <property type="entry name" value="Por_Secre_tail"/>
    <property type="match status" value="1"/>
</dbReference>
<dbReference type="NCBIfam" id="TIGR04183">
    <property type="entry name" value="Por_Secre_tail"/>
    <property type="match status" value="1"/>
</dbReference>
<dbReference type="Pfam" id="PF01663">
    <property type="entry name" value="Phosphodiest"/>
    <property type="match status" value="1"/>
</dbReference>
<sequence>MKRLLLLFCLMAFMLQLSAQKQRKALFIGIDGVRSDALQQANTPNMDGLFANGISTYNSWHLGITSSGPSWSSMLTGVWEAKHLVTNNSYSGANFADWPYLSNRLREADPTLKCVQIITWNPMGEADLNAGGNVYNSNWSQTIDAGDLGQGLVTQTAKLQLLDPELDFLFIHYDETDSAGHGLGFSPDVPGYMTAIEGVDQEIGEVLAALRARPTYDQEDWMIVSTTDHGGQGFGHGGNSNNERAIWWYASGDNIPNVTLPDEGDPGSYQMPDNAVDPDQLAQVPVLTDITTTVLDWMLADMTGVAIQERWDLDGKSWLPDSISTITSVANRVEELPGLEVFPNPSTSRNVTVNYPALNLASSVTIIDQLGRPVASKQVSARTEGQLSFDLSDVPAGMYFVGVRETSGRAFRHRVIILR</sequence>
<name>A0A5C7FXI0_9BACT</name>
<dbReference type="Gene3D" id="3.40.720.10">
    <property type="entry name" value="Alkaline Phosphatase, subunit A"/>
    <property type="match status" value="1"/>
</dbReference>
<feature type="chain" id="PRO_5023070319" evidence="1">
    <location>
        <begin position="20"/>
        <end position="419"/>
    </location>
</feature>
<feature type="signal peptide" evidence="1">
    <location>
        <begin position="1"/>
        <end position="19"/>
    </location>
</feature>
<proteinExistence type="predicted"/>
<dbReference type="GO" id="GO:0016787">
    <property type="term" value="F:hydrolase activity"/>
    <property type="evidence" value="ECO:0007669"/>
    <property type="project" value="UniProtKB-ARBA"/>
</dbReference>
<evidence type="ECO:0000256" key="1">
    <source>
        <dbReference type="SAM" id="SignalP"/>
    </source>
</evidence>
<dbReference type="PANTHER" id="PTHR10151">
    <property type="entry name" value="ECTONUCLEOTIDE PYROPHOSPHATASE/PHOSPHODIESTERASE"/>
    <property type="match status" value="1"/>
</dbReference>
<feature type="domain" description="Secretion system C-terminal sorting" evidence="2">
    <location>
        <begin position="341"/>
        <end position="417"/>
    </location>
</feature>
<dbReference type="InterPro" id="IPR026444">
    <property type="entry name" value="Secre_tail"/>
</dbReference>
<dbReference type="SUPFAM" id="SSF53649">
    <property type="entry name" value="Alkaline phosphatase-like"/>
    <property type="match status" value="1"/>
</dbReference>
<evidence type="ECO:0000313" key="4">
    <source>
        <dbReference type="Proteomes" id="UP000321907"/>
    </source>
</evidence>
<keyword evidence="4" id="KW-1185">Reference proteome</keyword>
<reference evidence="3 4" key="1">
    <citation type="submission" date="2019-08" db="EMBL/GenBank/DDBJ databases">
        <title>Lewinella sp. strain SSH13 Genome sequencing and assembly.</title>
        <authorList>
            <person name="Kim I."/>
        </authorList>
    </citation>
    <scope>NUCLEOTIDE SEQUENCE [LARGE SCALE GENOMIC DNA]</scope>
    <source>
        <strain evidence="3 4">SSH13</strain>
    </source>
</reference>
<dbReference type="InterPro" id="IPR002591">
    <property type="entry name" value="Phosphodiest/P_Trfase"/>
</dbReference>
<dbReference type="OrthoDB" id="279982at2"/>
<comment type="caution">
    <text evidence="3">The sequence shown here is derived from an EMBL/GenBank/DDBJ whole genome shotgun (WGS) entry which is preliminary data.</text>
</comment>
<gene>
    <name evidence="3" type="ORF">FUA23_01985</name>
</gene>
<dbReference type="InterPro" id="IPR017850">
    <property type="entry name" value="Alkaline_phosphatase_core_sf"/>
</dbReference>
<organism evidence="3 4">
    <name type="scientific">Neolewinella aurantiaca</name>
    <dbReference type="NCBI Taxonomy" id="2602767"/>
    <lineage>
        <taxon>Bacteria</taxon>
        <taxon>Pseudomonadati</taxon>
        <taxon>Bacteroidota</taxon>
        <taxon>Saprospiria</taxon>
        <taxon>Saprospirales</taxon>
        <taxon>Lewinellaceae</taxon>
        <taxon>Neolewinella</taxon>
    </lineage>
</organism>
<accession>A0A5C7FXI0</accession>
<dbReference type="RefSeq" id="WP_147929028.1">
    <property type="nucleotide sequence ID" value="NZ_VOXD01000002.1"/>
</dbReference>
<dbReference type="Proteomes" id="UP000321907">
    <property type="component" value="Unassembled WGS sequence"/>
</dbReference>